<accession>A0A6G9YWN2</accession>
<protein>
    <submittedName>
        <fullName evidence="7">Disulfide bond formation protein B</fullName>
    </submittedName>
</protein>
<dbReference type="SUPFAM" id="SSF158442">
    <property type="entry name" value="DsbB-like"/>
    <property type="match status" value="1"/>
</dbReference>
<dbReference type="GO" id="GO:0015035">
    <property type="term" value="F:protein-disulfide reductase activity"/>
    <property type="evidence" value="ECO:0007669"/>
    <property type="project" value="InterPro"/>
</dbReference>
<dbReference type="GO" id="GO:0016020">
    <property type="term" value="C:membrane"/>
    <property type="evidence" value="ECO:0007669"/>
    <property type="project" value="UniProtKB-SubCell"/>
</dbReference>
<evidence type="ECO:0000313" key="8">
    <source>
        <dbReference type="Proteomes" id="UP000500953"/>
    </source>
</evidence>
<dbReference type="Pfam" id="PF02600">
    <property type="entry name" value="DsbB"/>
    <property type="match status" value="1"/>
</dbReference>
<feature type="transmembrane region" description="Helical" evidence="6">
    <location>
        <begin position="72"/>
        <end position="90"/>
    </location>
</feature>
<evidence type="ECO:0000256" key="3">
    <source>
        <dbReference type="ARBA" id="ARBA00022989"/>
    </source>
</evidence>
<dbReference type="InterPro" id="IPR023380">
    <property type="entry name" value="DsbB-like_sf"/>
</dbReference>
<evidence type="ECO:0000256" key="5">
    <source>
        <dbReference type="SAM" id="MobiDB-lite"/>
    </source>
</evidence>
<reference evidence="7 8" key="1">
    <citation type="journal article" date="2019" name="ACS Chem. Biol.">
        <title>Identification and Mobilization of a Cryptic Antibiotic Biosynthesis Gene Locus from a Human-Pathogenic Nocardia Isolate.</title>
        <authorList>
            <person name="Herisse M."/>
            <person name="Ishida K."/>
            <person name="Porter J.L."/>
            <person name="Howden B."/>
            <person name="Hertweck C."/>
            <person name="Stinear T.P."/>
            <person name="Pidot S.J."/>
        </authorList>
    </citation>
    <scope>NUCLEOTIDE SEQUENCE [LARGE SCALE GENOMIC DNA]</scope>
    <source>
        <strain evidence="7 8">AUSMDU00012715</strain>
    </source>
</reference>
<feature type="region of interest" description="Disordered" evidence="5">
    <location>
        <begin position="1"/>
        <end position="26"/>
    </location>
</feature>
<sequence length="228" mass="24722">MGAGRLVDRARPDTAAGEPPHHRRSRAGADVVRLGQAQYWLAVVFVVGWSGVVCGGLGDQFLAWDYPCPLCMVQRMFMLLAALGGAYIVRKGMTGTIAPGDYATGWGLAVIACVAGGFTAWRQTMLHILPGDPGYGGPVLGLHLYVWAWVLFVAAIATVGVVLCFSEETAAREIPDRPHRVIGMLAIGFLALVIAVNLVAVFLEEGFHWFLPDDPQRYQLFYDLHILG</sequence>
<keyword evidence="4 6" id="KW-0472">Membrane</keyword>
<dbReference type="AlphaFoldDB" id="A0A6G9YWN2"/>
<feature type="transmembrane region" description="Helical" evidence="6">
    <location>
        <begin position="181"/>
        <end position="203"/>
    </location>
</feature>
<feature type="transmembrane region" description="Helical" evidence="6">
    <location>
        <begin position="102"/>
        <end position="122"/>
    </location>
</feature>
<evidence type="ECO:0000256" key="4">
    <source>
        <dbReference type="ARBA" id="ARBA00023136"/>
    </source>
</evidence>
<gene>
    <name evidence="7" type="ORF">F6W96_03530</name>
</gene>
<comment type="subcellular location">
    <subcellularLocation>
        <location evidence="1">Membrane</location>
        <topology evidence="1">Multi-pass membrane protein</topology>
    </subcellularLocation>
</comment>
<dbReference type="Proteomes" id="UP000500953">
    <property type="component" value="Chromosome"/>
</dbReference>
<dbReference type="Gene3D" id="1.20.1550.10">
    <property type="entry name" value="DsbB-like"/>
    <property type="match status" value="1"/>
</dbReference>
<feature type="transmembrane region" description="Helical" evidence="6">
    <location>
        <begin position="142"/>
        <end position="165"/>
    </location>
</feature>
<evidence type="ECO:0000313" key="7">
    <source>
        <dbReference type="EMBL" id="QIS17511.1"/>
    </source>
</evidence>
<proteinExistence type="predicted"/>
<evidence type="ECO:0000256" key="1">
    <source>
        <dbReference type="ARBA" id="ARBA00004141"/>
    </source>
</evidence>
<dbReference type="EMBL" id="CP046173">
    <property type="protein sequence ID" value="QIS17511.1"/>
    <property type="molecule type" value="Genomic_DNA"/>
</dbReference>
<feature type="compositionally biased region" description="Basic and acidic residues" evidence="5">
    <location>
        <begin position="1"/>
        <end position="12"/>
    </location>
</feature>
<organism evidence="7 8">
    <name type="scientific">Nocardia terpenica</name>
    <dbReference type="NCBI Taxonomy" id="455432"/>
    <lineage>
        <taxon>Bacteria</taxon>
        <taxon>Bacillati</taxon>
        <taxon>Actinomycetota</taxon>
        <taxon>Actinomycetes</taxon>
        <taxon>Mycobacteriales</taxon>
        <taxon>Nocardiaceae</taxon>
        <taxon>Nocardia</taxon>
    </lineage>
</organism>
<name>A0A6G9YWN2_9NOCA</name>
<dbReference type="InterPro" id="IPR003752">
    <property type="entry name" value="DiS_bond_form_DsbB/BdbC"/>
</dbReference>
<feature type="transmembrane region" description="Helical" evidence="6">
    <location>
        <begin position="31"/>
        <end position="52"/>
    </location>
</feature>
<evidence type="ECO:0000256" key="2">
    <source>
        <dbReference type="ARBA" id="ARBA00022692"/>
    </source>
</evidence>
<keyword evidence="3 6" id="KW-1133">Transmembrane helix</keyword>
<dbReference type="GO" id="GO:0006457">
    <property type="term" value="P:protein folding"/>
    <property type="evidence" value="ECO:0007669"/>
    <property type="project" value="InterPro"/>
</dbReference>
<keyword evidence="2 6" id="KW-0812">Transmembrane</keyword>
<evidence type="ECO:0000256" key="6">
    <source>
        <dbReference type="SAM" id="Phobius"/>
    </source>
</evidence>